<gene>
    <name evidence="1" type="ORF">S03H2_33852</name>
</gene>
<sequence>KYYEQELLSHKGDAVYVFRDYVLLNEYNI</sequence>
<proteinExistence type="predicted"/>
<dbReference type="EMBL" id="BARU01020631">
    <property type="protein sequence ID" value="GAH51183.1"/>
    <property type="molecule type" value="Genomic_DNA"/>
</dbReference>
<reference evidence="1" key="1">
    <citation type="journal article" date="2014" name="Front. Microbiol.">
        <title>High frequency of phylogenetically diverse reductive dehalogenase-homologous genes in deep subseafloor sedimentary metagenomes.</title>
        <authorList>
            <person name="Kawai M."/>
            <person name="Futagami T."/>
            <person name="Toyoda A."/>
            <person name="Takaki Y."/>
            <person name="Nishi S."/>
            <person name="Hori S."/>
            <person name="Arai W."/>
            <person name="Tsubouchi T."/>
            <person name="Morono Y."/>
            <person name="Uchiyama I."/>
            <person name="Ito T."/>
            <person name="Fujiyama A."/>
            <person name="Inagaki F."/>
            <person name="Takami H."/>
        </authorList>
    </citation>
    <scope>NUCLEOTIDE SEQUENCE</scope>
    <source>
        <strain evidence="1">Expedition CK06-06</strain>
    </source>
</reference>
<evidence type="ECO:0000313" key="1">
    <source>
        <dbReference type="EMBL" id="GAH51183.1"/>
    </source>
</evidence>
<organism evidence="1">
    <name type="scientific">marine sediment metagenome</name>
    <dbReference type="NCBI Taxonomy" id="412755"/>
    <lineage>
        <taxon>unclassified sequences</taxon>
        <taxon>metagenomes</taxon>
        <taxon>ecological metagenomes</taxon>
    </lineage>
</organism>
<accession>X1I0V2</accession>
<protein>
    <submittedName>
        <fullName evidence="1">Uncharacterized protein</fullName>
    </submittedName>
</protein>
<name>X1I0V2_9ZZZZ</name>
<feature type="non-terminal residue" evidence="1">
    <location>
        <position position="1"/>
    </location>
</feature>
<comment type="caution">
    <text evidence="1">The sequence shown here is derived from an EMBL/GenBank/DDBJ whole genome shotgun (WGS) entry which is preliminary data.</text>
</comment>
<dbReference type="AlphaFoldDB" id="X1I0V2"/>